<reference evidence="2" key="1">
    <citation type="journal article" date="2013" name="Nat. Genet.">
        <title>The draft genomes of soft-shell turtle and green sea turtle yield insights into the development and evolution of the turtle-specific body plan.</title>
        <authorList>
            <person name="Wang Z."/>
            <person name="Pascual-Anaya J."/>
            <person name="Zadissa A."/>
            <person name="Li W."/>
            <person name="Niimura Y."/>
            <person name="Huang Z."/>
            <person name="Li C."/>
            <person name="White S."/>
            <person name="Xiong Z."/>
            <person name="Fang D."/>
            <person name="Wang B."/>
            <person name="Ming Y."/>
            <person name="Chen Y."/>
            <person name="Zheng Y."/>
            <person name="Kuraku S."/>
            <person name="Pignatelli M."/>
            <person name="Herrero J."/>
            <person name="Beal K."/>
            <person name="Nozawa M."/>
            <person name="Li Q."/>
            <person name="Wang J."/>
            <person name="Zhang H."/>
            <person name="Yu L."/>
            <person name="Shigenobu S."/>
            <person name="Wang J."/>
            <person name="Liu J."/>
            <person name="Flicek P."/>
            <person name="Searle S."/>
            <person name="Wang J."/>
            <person name="Kuratani S."/>
            <person name="Yin Y."/>
            <person name="Aken B."/>
            <person name="Zhang G."/>
            <person name="Irie N."/>
        </authorList>
    </citation>
    <scope>NUCLEOTIDE SEQUENCE [LARGE SCALE GENOMIC DNA]</scope>
</reference>
<evidence type="ECO:0000313" key="1">
    <source>
        <dbReference type="EMBL" id="EMP25087.1"/>
    </source>
</evidence>
<gene>
    <name evidence="1" type="ORF">UY3_17768</name>
</gene>
<evidence type="ECO:0000313" key="2">
    <source>
        <dbReference type="Proteomes" id="UP000031443"/>
    </source>
</evidence>
<protein>
    <submittedName>
        <fullName evidence="1">Uncharacterized protein</fullName>
    </submittedName>
</protein>
<proteinExistence type="predicted"/>
<dbReference type="Proteomes" id="UP000031443">
    <property type="component" value="Unassembled WGS sequence"/>
</dbReference>
<accession>M7BA35</accession>
<organism evidence="1 2">
    <name type="scientific">Chelonia mydas</name>
    <name type="common">Green sea-turtle</name>
    <name type="synonym">Chelonia agassizi</name>
    <dbReference type="NCBI Taxonomy" id="8469"/>
    <lineage>
        <taxon>Eukaryota</taxon>
        <taxon>Metazoa</taxon>
        <taxon>Chordata</taxon>
        <taxon>Craniata</taxon>
        <taxon>Vertebrata</taxon>
        <taxon>Euteleostomi</taxon>
        <taxon>Archelosauria</taxon>
        <taxon>Testudinata</taxon>
        <taxon>Testudines</taxon>
        <taxon>Cryptodira</taxon>
        <taxon>Durocryptodira</taxon>
        <taxon>Americhelydia</taxon>
        <taxon>Chelonioidea</taxon>
        <taxon>Cheloniidae</taxon>
        <taxon>Chelonia</taxon>
    </lineage>
</organism>
<sequence length="85" mass="9574">MNFRAEDPSIRGYCATPGNSTLRDKRQRAFQLIETAMTEPGGEAASVINSRVLDHLGFRECHQAPKFPPKAKPHNFFKQFQKALA</sequence>
<keyword evidence="2" id="KW-1185">Reference proteome</keyword>
<dbReference type="EMBL" id="KB594214">
    <property type="protein sequence ID" value="EMP25087.1"/>
    <property type="molecule type" value="Genomic_DNA"/>
</dbReference>
<name>M7BA35_CHEMY</name>
<dbReference type="AlphaFoldDB" id="M7BA35"/>